<dbReference type="Pfam" id="PF17820">
    <property type="entry name" value="PDZ_6"/>
    <property type="match status" value="1"/>
</dbReference>
<dbReference type="PANTHER" id="PTHR22939:SF125">
    <property type="entry name" value="PROTEASE DO-LIKE 14-RELATED"/>
    <property type="match status" value="1"/>
</dbReference>
<dbReference type="SMART" id="SM00228">
    <property type="entry name" value="PDZ"/>
    <property type="match status" value="1"/>
</dbReference>
<dbReference type="GO" id="GO:0006508">
    <property type="term" value="P:proteolysis"/>
    <property type="evidence" value="ECO:0007669"/>
    <property type="project" value="TreeGrafter"/>
</dbReference>
<organism evidence="3 4">
    <name type="scientific">Vanilla planifolia</name>
    <name type="common">Vanilla</name>
    <dbReference type="NCBI Taxonomy" id="51239"/>
    <lineage>
        <taxon>Eukaryota</taxon>
        <taxon>Viridiplantae</taxon>
        <taxon>Streptophyta</taxon>
        <taxon>Embryophyta</taxon>
        <taxon>Tracheophyta</taxon>
        <taxon>Spermatophyta</taxon>
        <taxon>Magnoliopsida</taxon>
        <taxon>Liliopsida</taxon>
        <taxon>Asparagales</taxon>
        <taxon>Orchidaceae</taxon>
        <taxon>Vanilloideae</taxon>
        <taxon>Vanilleae</taxon>
        <taxon>Vanilla</taxon>
    </lineage>
</organism>
<dbReference type="InterPro" id="IPR041489">
    <property type="entry name" value="PDZ_6"/>
</dbReference>
<dbReference type="Proteomes" id="UP000636800">
    <property type="component" value="Chromosome 1"/>
</dbReference>
<dbReference type="SUPFAM" id="SSF50156">
    <property type="entry name" value="PDZ domain-like"/>
    <property type="match status" value="1"/>
</dbReference>
<dbReference type="GO" id="GO:0004252">
    <property type="term" value="F:serine-type endopeptidase activity"/>
    <property type="evidence" value="ECO:0007669"/>
    <property type="project" value="TreeGrafter"/>
</dbReference>
<dbReference type="PANTHER" id="PTHR22939">
    <property type="entry name" value="SERINE PROTEASE FAMILY S1C HTRA-RELATED"/>
    <property type="match status" value="1"/>
</dbReference>
<dbReference type="EMBL" id="JADCNL010000001">
    <property type="protein sequence ID" value="KAG0499857.1"/>
    <property type="molecule type" value="Genomic_DNA"/>
</dbReference>
<name>A0A835S988_VANPL</name>
<feature type="domain" description="PDZ" evidence="2">
    <location>
        <begin position="6"/>
        <end position="77"/>
    </location>
</feature>
<evidence type="ECO:0000313" key="4">
    <source>
        <dbReference type="Proteomes" id="UP000636800"/>
    </source>
</evidence>
<evidence type="ECO:0000313" key="3">
    <source>
        <dbReference type="EMBL" id="KAG0499857.1"/>
    </source>
</evidence>
<evidence type="ECO:0000256" key="1">
    <source>
        <dbReference type="ARBA" id="ARBA00010541"/>
    </source>
</evidence>
<evidence type="ECO:0000259" key="2">
    <source>
        <dbReference type="PROSITE" id="PS50106"/>
    </source>
</evidence>
<protein>
    <recommendedName>
        <fullName evidence="2">PDZ domain-containing protein</fullName>
    </recommendedName>
</protein>
<dbReference type="Gene3D" id="2.30.42.10">
    <property type="match status" value="1"/>
</dbReference>
<dbReference type="InterPro" id="IPR036034">
    <property type="entry name" value="PDZ_sf"/>
</dbReference>
<dbReference type="PROSITE" id="PS50106">
    <property type="entry name" value="PDZ"/>
    <property type="match status" value="1"/>
</dbReference>
<keyword evidence="4" id="KW-1185">Reference proteome</keyword>
<reference evidence="3 4" key="1">
    <citation type="journal article" date="2020" name="Nat. Food">
        <title>A phased Vanilla planifolia genome enables genetic improvement of flavour and production.</title>
        <authorList>
            <person name="Hasing T."/>
            <person name="Tang H."/>
            <person name="Brym M."/>
            <person name="Khazi F."/>
            <person name="Huang T."/>
            <person name="Chambers A.H."/>
        </authorList>
    </citation>
    <scope>NUCLEOTIDE SEQUENCE [LARGE SCALE GENOMIC DNA]</scope>
    <source>
        <tissue evidence="3">Leaf</tissue>
    </source>
</reference>
<dbReference type="AlphaFoldDB" id="A0A835S988"/>
<comment type="caution">
    <text evidence="3">The sequence shown here is derived from an EMBL/GenBank/DDBJ whole genome shotgun (WGS) entry which is preliminary data.</text>
</comment>
<dbReference type="InterPro" id="IPR001478">
    <property type="entry name" value="PDZ"/>
</dbReference>
<dbReference type="OrthoDB" id="1681003at2759"/>
<sequence>MDHLLKKGRVIRPWLGLKLLDLNSMIIQQLKERDPSFPDVNRGVMIPMVTPGSPAERAGFQPGDIVIEFDGKPVGGIKEIIEIMGERVGVPIKVVVKRANNKLVSLTVVPEEANRDR</sequence>
<gene>
    <name evidence="3" type="ORF">HPP92_004548</name>
</gene>
<proteinExistence type="inferred from homology"/>
<accession>A0A835S988</accession>
<comment type="similarity">
    <text evidence="1">Belongs to the peptidase S1C family.</text>
</comment>